<dbReference type="EMBL" id="BGPR01004949">
    <property type="protein sequence ID" value="GBN05209.1"/>
    <property type="molecule type" value="Genomic_DNA"/>
</dbReference>
<gene>
    <name evidence="1" type="ORF">AVEN_143037_1</name>
</gene>
<reference evidence="1 2" key="1">
    <citation type="journal article" date="2019" name="Sci. Rep.">
        <title>Orb-weaving spider Araneus ventricosus genome elucidates the spidroin gene catalogue.</title>
        <authorList>
            <person name="Kono N."/>
            <person name="Nakamura H."/>
            <person name="Ohtoshi R."/>
            <person name="Moran D.A.P."/>
            <person name="Shinohara A."/>
            <person name="Yoshida Y."/>
            <person name="Fujiwara M."/>
            <person name="Mori M."/>
            <person name="Tomita M."/>
            <person name="Arakawa K."/>
        </authorList>
    </citation>
    <scope>NUCLEOTIDE SEQUENCE [LARGE SCALE GENOMIC DNA]</scope>
</reference>
<name>A0A4Y2KST1_ARAVE</name>
<sequence>MFVRRGEKHELTWIMQITNLSELSSRCLSPRFQTTGNVEWKIMLWTCLYSGEDYLFCTLLRMLDGGPSEVYYSVYCKVFNGCGRNVDHHCPAATDNISQWNYNRLKAYDLIFGRDPLQWMPLNF</sequence>
<dbReference type="AlphaFoldDB" id="A0A4Y2KST1"/>
<evidence type="ECO:0000313" key="1">
    <source>
        <dbReference type="EMBL" id="GBN05209.1"/>
    </source>
</evidence>
<dbReference type="Proteomes" id="UP000499080">
    <property type="component" value="Unassembled WGS sequence"/>
</dbReference>
<proteinExistence type="predicted"/>
<evidence type="ECO:0000313" key="2">
    <source>
        <dbReference type="Proteomes" id="UP000499080"/>
    </source>
</evidence>
<protein>
    <recommendedName>
        <fullName evidence="3">MATH domain-containing protein</fullName>
    </recommendedName>
</protein>
<organism evidence="1 2">
    <name type="scientific">Araneus ventricosus</name>
    <name type="common">Orbweaver spider</name>
    <name type="synonym">Epeira ventricosa</name>
    <dbReference type="NCBI Taxonomy" id="182803"/>
    <lineage>
        <taxon>Eukaryota</taxon>
        <taxon>Metazoa</taxon>
        <taxon>Ecdysozoa</taxon>
        <taxon>Arthropoda</taxon>
        <taxon>Chelicerata</taxon>
        <taxon>Arachnida</taxon>
        <taxon>Araneae</taxon>
        <taxon>Araneomorphae</taxon>
        <taxon>Entelegynae</taxon>
        <taxon>Araneoidea</taxon>
        <taxon>Araneidae</taxon>
        <taxon>Araneus</taxon>
    </lineage>
</organism>
<keyword evidence="2" id="KW-1185">Reference proteome</keyword>
<comment type="caution">
    <text evidence="1">The sequence shown here is derived from an EMBL/GenBank/DDBJ whole genome shotgun (WGS) entry which is preliminary data.</text>
</comment>
<accession>A0A4Y2KST1</accession>
<evidence type="ECO:0008006" key="3">
    <source>
        <dbReference type="Google" id="ProtNLM"/>
    </source>
</evidence>